<evidence type="ECO:0000313" key="7">
    <source>
        <dbReference type="Proteomes" id="UP000636479"/>
    </source>
</evidence>
<keyword evidence="3" id="KW-0862">Zinc</keyword>
<protein>
    <submittedName>
        <fullName evidence="6">MYND-type domain-containing protein</fullName>
    </submittedName>
</protein>
<dbReference type="PROSITE" id="PS01360">
    <property type="entry name" value="ZF_MYND_1"/>
    <property type="match status" value="1"/>
</dbReference>
<dbReference type="SUPFAM" id="SSF144232">
    <property type="entry name" value="HIT/MYND zinc finger-like"/>
    <property type="match status" value="1"/>
</dbReference>
<gene>
    <name evidence="6" type="ORF">MIND_01104600</name>
</gene>
<dbReference type="Proteomes" id="UP000636479">
    <property type="component" value="Unassembled WGS sequence"/>
</dbReference>
<evidence type="ECO:0000256" key="3">
    <source>
        <dbReference type="ARBA" id="ARBA00022833"/>
    </source>
</evidence>
<evidence type="ECO:0000256" key="2">
    <source>
        <dbReference type="ARBA" id="ARBA00022771"/>
    </source>
</evidence>
<organism evidence="6 7">
    <name type="scientific">Mycena indigotica</name>
    <dbReference type="NCBI Taxonomy" id="2126181"/>
    <lineage>
        <taxon>Eukaryota</taxon>
        <taxon>Fungi</taxon>
        <taxon>Dikarya</taxon>
        <taxon>Basidiomycota</taxon>
        <taxon>Agaricomycotina</taxon>
        <taxon>Agaricomycetes</taxon>
        <taxon>Agaricomycetidae</taxon>
        <taxon>Agaricales</taxon>
        <taxon>Marasmiineae</taxon>
        <taxon>Mycenaceae</taxon>
        <taxon>Mycena</taxon>
    </lineage>
</organism>
<accession>A0A8H6W176</accession>
<reference evidence="6" key="1">
    <citation type="submission" date="2020-05" db="EMBL/GenBank/DDBJ databases">
        <title>Mycena genomes resolve the evolution of fungal bioluminescence.</title>
        <authorList>
            <person name="Tsai I.J."/>
        </authorList>
    </citation>
    <scope>NUCLEOTIDE SEQUENCE</scope>
    <source>
        <strain evidence="6">171206Taipei</strain>
    </source>
</reference>
<name>A0A8H6W176_9AGAR</name>
<dbReference type="RefSeq" id="XP_037217007.1">
    <property type="nucleotide sequence ID" value="XM_037367613.1"/>
</dbReference>
<dbReference type="InterPro" id="IPR002893">
    <property type="entry name" value="Znf_MYND"/>
</dbReference>
<dbReference type="PROSITE" id="PS50865">
    <property type="entry name" value="ZF_MYND_2"/>
    <property type="match status" value="1"/>
</dbReference>
<dbReference type="EMBL" id="JACAZF010000009">
    <property type="protein sequence ID" value="KAF7295644.1"/>
    <property type="molecule type" value="Genomic_DNA"/>
</dbReference>
<feature type="domain" description="MYND-type" evidence="5">
    <location>
        <begin position="78"/>
        <end position="120"/>
    </location>
</feature>
<dbReference type="GeneID" id="59350129"/>
<keyword evidence="1" id="KW-0479">Metal-binding</keyword>
<dbReference type="AlphaFoldDB" id="A0A8H6W176"/>
<comment type="caution">
    <text evidence="6">The sequence shown here is derived from an EMBL/GenBank/DDBJ whole genome shotgun (WGS) entry which is preliminary data.</text>
</comment>
<evidence type="ECO:0000259" key="5">
    <source>
        <dbReference type="PROSITE" id="PS50865"/>
    </source>
</evidence>
<sequence length="291" mass="32952">MRLPTGTSEYNAKLDTHVTTWTINPGDDDSNEAQPGERPLWANMQWLNSGGDGYDPHATTFGAIATKIPSKPSLKKSCDKCWKKPDQDGTPYAACASCKVSRYCSRDCQTSHWKEHKPLCRVRVQHAQAQLKEAPDFRAEGTFVSQTALRKWYYDNVDIVDYAIVQLLQLYKGDANSLWRTHAVLFSLKGGKEGTDVAADDLDFSDASATSFTDLARPDRLELNLPFLQLVGAGKRIILIFIPNRTHDLMLIDSHDLPEESEWAAMEQDNMWRMHIRMRDMAREMVARDSV</sequence>
<evidence type="ECO:0000313" key="6">
    <source>
        <dbReference type="EMBL" id="KAF7295644.1"/>
    </source>
</evidence>
<dbReference type="Pfam" id="PF01753">
    <property type="entry name" value="zf-MYND"/>
    <property type="match status" value="1"/>
</dbReference>
<dbReference type="GO" id="GO:0008270">
    <property type="term" value="F:zinc ion binding"/>
    <property type="evidence" value="ECO:0007669"/>
    <property type="project" value="UniProtKB-KW"/>
</dbReference>
<evidence type="ECO:0000256" key="4">
    <source>
        <dbReference type="PROSITE-ProRule" id="PRU00134"/>
    </source>
</evidence>
<dbReference type="Gene3D" id="6.10.140.2220">
    <property type="match status" value="1"/>
</dbReference>
<proteinExistence type="predicted"/>
<keyword evidence="2 4" id="KW-0863">Zinc-finger</keyword>
<evidence type="ECO:0000256" key="1">
    <source>
        <dbReference type="ARBA" id="ARBA00022723"/>
    </source>
</evidence>
<dbReference type="OrthoDB" id="432970at2759"/>
<keyword evidence="7" id="KW-1185">Reference proteome</keyword>